<dbReference type="AlphaFoldDB" id="A1AP99"/>
<evidence type="ECO:0000313" key="3">
    <source>
        <dbReference type="Proteomes" id="UP000006732"/>
    </source>
</evidence>
<name>A1AP99_PELPD</name>
<organism evidence="2 3">
    <name type="scientific">Pelobacter propionicus (strain DSM 2379 / NBRC 103807 / OttBd1)</name>
    <dbReference type="NCBI Taxonomy" id="338966"/>
    <lineage>
        <taxon>Bacteria</taxon>
        <taxon>Pseudomonadati</taxon>
        <taxon>Thermodesulfobacteriota</taxon>
        <taxon>Desulfuromonadia</taxon>
        <taxon>Desulfuromonadales</taxon>
        <taxon>Desulfuromonadaceae</taxon>
        <taxon>Pelobacter</taxon>
    </lineage>
</organism>
<sequence>MSQGETMSQKTCAPRNEESDEKEACTASEDSGEKRCATCGVVVDPNDYRVKQCTVCGSWYCYKHLGQYKQQCIPCKTYSLKNCYGR</sequence>
<accession>A1AP99</accession>
<dbReference type="HOGENOM" id="CLU_2495118_0_0_7"/>
<evidence type="ECO:0000256" key="1">
    <source>
        <dbReference type="SAM" id="MobiDB-lite"/>
    </source>
</evidence>
<dbReference type="EMBL" id="CP000482">
    <property type="protein sequence ID" value="ABK99169.1"/>
    <property type="molecule type" value="Genomic_DNA"/>
</dbReference>
<feature type="region of interest" description="Disordered" evidence="1">
    <location>
        <begin position="1"/>
        <end position="33"/>
    </location>
</feature>
<dbReference type="KEGG" id="ppd:Ppro_1554"/>
<reference evidence="2 3" key="1">
    <citation type="submission" date="2006-10" db="EMBL/GenBank/DDBJ databases">
        <title>Complete sequence of chromosome of Pelobacter propionicus DSM 2379.</title>
        <authorList>
            <consortium name="US DOE Joint Genome Institute"/>
            <person name="Copeland A."/>
            <person name="Lucas S."/>
            <person name="Lapidus A."/>
            <person name="Barry K."/>
            <person name="Detter J.C."/>
            <person name="Glavina del Rio T."/>
            <person name="Hammon N."/>
            <person name="Israni S."/>
            <person name="Dalin E."/>
            <person name="Tice H."/>
            <person name="Pitluck S."/>
            <person name="Saunders E."/>
            <person name="Brettin T."/>
            <person name="Bruce D."/>
            <person name="Han C."/>
            <person name="Tapia R."/>
            <person name="Schmutz J."/>
            <person name="Larimer F."/>
            <person name="Land M."/>
            <person name="Hauser L."/>
            <person name="Kyrpides N."/>
            <person name="Kim E."/>
            <person name="Lovley D."/>
            <person name="Richardson P."/>
        </authorList>
    </citation>
    <scope>NUCLEOTIDE SEQUENCE [LARGE SCALE GENOMIC DNA]</scope>
    <source>
        <strain evidence="3">DSM 2379 / NBRC 103807 / OttBd1</strain>
    </source>
</reference>
<protein>
    <submittedName>
        <fullName evidence="2">Uncharacterized protein</fullName>
    </submittedName>
</protein>
<keyword evidence="3" id="KW-1185">Reference proteome</keyword>
<proteinExistence type="predicted"/>
<gene>
    <name evidence="2" type="ordered locus">Ppro_1554</name>
</gene>
<evidence type="ECO:0000313" key="2">
    <source>
        <dbReference type="EMBL" id="ABK99169.1"/>
    </source>
</evidence>
<feature type="compositionally biased region" description="Polar residues" evidence="1">
    <location>
        <begin position="1"/>
        <end position="11"/>
    </location>
</feature>
<dbReference type="Proteomes" id="UP000006732">
    <property type="component" value="Chromosome"/>
</dbReference>
<dbReference type="STRING" id="338966.Ppro_1554"/>